<dbReference type="Proteomes" id="UP000727907">
    <property type="component" value="Unassembled WGS sequence"/>
</dbReference>
<evidence type="ECO:0000313" key="3">
    <source>
        <dbReference type="Proteomes" id="UP000727907"/>
    </source>
</evidence>
<evidence type="ECO:0000313" key="2">
    <source>
        <dbReference type="EMBL" id="MBU8873935.1"/>
    </source>
</evidence>
<evidence type="ECO:0000256" key="1">
    <source>
        <dbReference type="SAM" id="Phobius"/>
    </source>
</evidence>
<name>A0ABS6IIW6_9HYPH</name>
<dbReference type="EMBL" id="JAHOPB010000001">
    <property type="protein sequence ID" value="MBU8873935.1"/>
    <property type="molecule type" value="Genomic_DNA"/>
</dbReference>
<keyword evidence="1" id="KW-0812">Transmembrane</keyword>
<feature type="transmembrane region" description="Helical" evidence="1">
    <location>
        <begin position="152"/>
        <end position="173"/>
    </location>
</feature>
<protein>
    <recommendedName>
        <fullName evidence="4">Potassium channel domain-containing protein</fullName>
    </recommendedName>
</protein>
<keyword evidence="3" id="KW-1185">Reference proteome</keyword>
<proteinExistence type="predicted"/>
<accession>A0ABS6IIW6</accession>
<comment type="caution">
    <text evidence="2">The sequence shown here is derived from an EMBL/GenBank/DDBJ whole genome shotgun (WGS) entry which is preliminary data.</text>
</comment>
<feature type="transmembrane region" description="Helical" evidence="1">
    <location>
        <begin position="90"/>
        <end position="116"/>
    </location>
</feature>
<evidence type="ECO:0008006" key="4">
    <source>
        <dbReference type="Google" id="ProtNLM"/>
    </source>
</evidence>
<reference evidence="2 3" key="1">
    <citation type="submission" date="2021-06" db="EMBL/GenBank/DDBJ databases">
        <authorList>
            <person name="Lee D.H."/>
        </authorList>
    </citation>
    <scope>NUCLEOTIDE SEQUENCE [LARGE SCALE GENOMIC DNA]</scope>
    <source>
        <strain evidence="2 3">MMS21-HV4-11</strain>
    </source>
</reference>
<gene>
    <name evidence="2" type="ORF">KQ910_09175</name>
</gene>
<sequence>MALAFGRDLLSNPKRGKASRSAGFSTSSVCEETLVMLPEESLVEILRTTSLGLVGLIAILGLNAFSIRRISLRFELASRRNLVNHKYNRVFANFFVSVVLLALVQLGAIVIWAILLQLFDVVGSPTRALLFAGSCYTTIGILSDIASEGWKLLAVFIAISGIFSFALSTATVLNMTPLYRRAWFAKHAKRIAMVMAASKITLTESDDDKQLQIALRHAAER</sequence>
<organism evidence="2 3">
    <name type="scientific">Reyranella humidisoli</name>
    <dbReference type="NCBI Taxonomy" id="2849149"/>
    <lineage>
        <taxon>Bacteria</taxon>
        <taxon>Pseudomonadati</taxon>
        <taxon>Pseudomonadota</taxon>
        <taxon>Alphaproteobacteria</taxon>
        <taxon>Hyphomicrobiales</taxon>
        <taxon>Reyranellaceae</taxon>
        <taxon>Reyranella</taxon>
    </lineage>
</organism>
<keyword evidence="1" id="KW-0472">Membrane</keyword>
<feature type="transmembrane region" description="Helical" evidence="1">
    <location>
        <begin position="51"/>
        <end position="70"/>
    </location>
</feature>
<dbReference type="RefSeq" id="WP_216958596.1">
    <property type="nucleotide sequence ID" value="NZ_JAHOPB010000001.1"/>
</dbReference>
<keyword evidence="1" id="KW-1133">Transmembrane helix</keyword>